<feature type="signal peptide" evidence="5">
    <location>
        <begin position="1"/>
        <end position="15"/>
    </location>
</feature>
<dbReference type="AlphaFoldDB" id="A0A8H7T3E6"/>
<evidence type="ECO:0000256" key="2">
    <source>
        <dbReference type="ARBA" id="ARBA00022630"/>
    </source>
</evidence>
<comment type="caution">
    <text evidence="7">The sequence shown here is derived from an EMBL/GenBank/DDBJ whole genome shotgun (WGS) entry which is preliminary data.</text>
</comment>
<feature type="chain" id="PRO_5033986894" description="FAD-binding PCMH-type domain-containing protein" evidence="5">
    <location>
        <begin position="16"/>
        <end position="492"/>
    </location>
</feature>
<comment type="similarity">
    <text evidence="1">Belongs to the oxygen-dependent FAD-linked oxidoreductase family.</text>
</comment>
<dbReference type="PROSITE" id="PS51387">
    <property type="entry name" value="FAD_PCMH"/>
    <property type="match status" value="1"/>
</dbReference>
<dbReference type="EMBL" id="JAFJYH010000263">
    <property type="protein sequence ID" value="KAG4414484.1"/>
    <property type="molecule type" value="Genomic_DNA"/>
</dbReference>
<dbReference type="OrthoDB" id="2151789at2759"/>
<dbReference type="PANTHER" id="PTHR42973:SF22">
    <property type="entry name" value="FAD-BINDING PCMH-TYPE DOMAIN-CONTAINING PROTEIN-RELATED"/>
    <property type="match status" value="1"/>
</dbReference>
<dbReference type="Pfam" id="PF01565">
    <property type="entry name" value="FAD_binding_4"/>
    <property type="match status" value="1"/>
</dbReference>
<evidence type="ECO:0000256" key="3">
    <source>
        <dbReference type="ARBA" id="ARBA00022827"/>
    </source>
</evidence>
<dbReference type="Proteomes" id="UP000664132">
    <property type="component" value="Unassembled WGS sequence"/>
</dbReference>
<reference evidence="7" key="1">
    <citation type="submission" date="2021-02" db="EMBL/GenBank/DDBJ databases">
        <title>Genome sequence Cadophora malorum strain M34.</title>
        <authorList>
            <person name="Stefanovic E."/>
            <person name="Vu D."/>
            <person name="Scully C."/>
            <person name="Dijksterhuis J."/>
            <person name="Roader J."/>
            <person name="Houbraken J."/>
        </authorList>
    </citation>
    <scope>NUCLEOTIDE SEQUENCE</scope>
    <source>
        <strain evidence="7">M34</strain>
    </source>
</reference>
<evidence type="ECO:0000256" key="4">
    <source>
        <dbReference type="ARBA" id="ARBA00023002"/>
    </source>
</evidence>
<evidence type="ECO:0000256" key="5">
    <source>
        <dbReference type="SAM" id="SignalP"/>
    </source>
</evidence>
<gene>
    <name evidence="7" type="ORF">IFR04_012396</name>
</gene>
<keyword evidence="4" id="KW-0560">Oxidoreductase</keyword>
<dbReference type="InterPro" id="IPR006094">
    <property type="entry name" value="Oxid_FAD_bind_N"/>
</dbReference>
<feature type="domain" description="FAD-binding PCMH-type" evidence="6">
    <location>
        <begin position="64"/>
        <end position="236"/>
    </location>
</feature>
<sequence>MFLLSSLLLATAVSAATLDEAKKAIGQVPDCCSVLNSLLPGKVLIPDTNAYNASIDLYWSGRVNDITPACTVLPGNAEDVSTAVKVLNAGFRASIKGCQFAIRSGGHTAFEGANNIEGGVTIDLGNLTTLQLSADKSQAAVGPGLRWKEVYGPLQAMNLTVMGGRSPSVGVGGGLSYFASQYGMGIENILNMEVVLSSGKIVNANPTTNADLFKALKGGSNNFGIVTRFDLRVVPQGLGWGGTVVQLGFTNLLSQFSHIEHFTANTDKLSQLDFIFGWSGGREIIAPFLTYSDPVTEVPECFKNFTGYEGQIDNTRVAPLLDLVQDMYSADGRRQAAATQTFVNSAVMFTEYFTLFNATAQTLISAIPGMNFVASFQPLPLALSQVKNAPGNFLGLEKEDGDLVIVNNVATWDSVEDDAFVLGEMKKLNEAALERARVLGFYSGYIFANTAEYWQNPYPGRGEENLRAMKEISMKYDPVQLFQKAVPGGYKL</sequence>
<accession>A0A8H7T3E6</accession>
<dbReference type="InterPro" id="IPR016166">
    <property type="entry name" value="FAD-bd_PCMH"/>
</dbReference>
<dbReference type="GO" id="GO:0071949">
    <property type="term" value="F:FAD binding"/>
    <property type="evidence" value="ECO:0007669"/>
    <property type="project" value="InterPro"/>
</dbReference>
<dbReference type="PANTHER" id="PTHR42973">
    <property type="entry name" value="BINDING OXIDOREDUCTASE, PUTATIVE (AFU_ORTHOLOGUE AFUA_1G17690)-RELATED"/>
    <property type="match status" value="1"/>
</dbReference>
<evidence type="ECO:0000259" key="6">
    <source>
        <dbReference type="PROSITE" id="PS51387"/>
    </source>
</evidence>
<dbReference type="SUPFAM" id="SSF56176">
    <property type="entry name" value="FAD-binding/transporter-associated domain-like"/>
    <property type="match status" value="1"/>
</dbReference>
<evidence type="ECO:0000313" key="8">
    <source>
        <dbReference type="Proteomes" id="UP000664132"/>
    </source>
</evidence>
<keyword evidence="5" id="KW-0732">Signal</keyword>
<keyword evidence="3" id="KW-0274">FAD</keyword>
<organism evidence="7 8">
    <name type="scientific">Cadophora malorum</name>
    <dbReference type="NCBI Taxonomy" id="108018"/>
    <lineage>
        <taxon>Eukaryota</taxon>
        <taxon>Fungi</taxon>
        <taxon>Dikarya</taxon>
        <taxon>Ascomycota</taxon>
        <taxon>Pezizomycotina</taxon>
        <taxon>Leotiomycetes</taxon>
        <taxon>Helotiales</taxon>
        <taxon>Ploettnerulaceae</taxon>
        <taxon>Cadophora</taxon>
    </lineage>
</organism>
<dbReference type="InterPro" id="IPR050416">
    <property type="entry name" value="FAD-linked_Oxidoreductase"/>
</dbReference>
<evidence type="ECO:0000256" key="1">
    <source>
        <dbReference type="ARBA" id="ARBA00005466"/>
    </source>
</evidence>
<keyword evidence="2" id="KW-0285">Flavoprotein</keyword>
<name>A0A8H7T3E6_9HELO</name>
<dbReference type="InterPro" id="IPR016169">
    <property type="entry name" value="FAD-bd_PCMH_sub2"/>
</dbReference>
<dbReference type="Gene3D" id="3.30.465.10">
    <property type="match status" value="1"/>
</dbReference>
<proteinExistence type="inferred from homology"/>
<protein>
    <recommendedName>
        <fullName evidence="6">FAD-binding PCMH-type domain-containing protein</fullName>
    </recommendedName>
</protein>
<keyword evidence="8" id="KW-1185">Reference proteome</keyword>
<dbReference type="GO" id="GO:0016491">
    <property type="term" value="F:oxidoreductase activity"/>
    <property type="evidence" value="ECO:0007669"/>
    <property type="project" value="UniProtKB-KW"/>
</dbReference>
<dbReference type="InterPro" id="IPR036318">
    <property type="entry name" value="FAD-bd_PCMH-like_sf"/>
</dbReference>
<evidence type="ECO:0000313" key="7">
    <source>
        <dbReference type="EMBL" id="KAG4414484.1"/>
    </source>
</evidence>